<evidence type="ECO:0000256" key="1">
    <source>
        <dbReference type="SAM" id="MobiDB-lite"/>
    </source>
</evidence>
<evidence type="ECO:0000256" key="2">
    <source>
        <dbReference type="SAM" id="Phobius"/>
    </source>
</evidence>
<dbReference type="Proteomes" id="UP000034246">
    <property type="component" value="Unassembled WGS sequence"/>
</dbReference>
<organism evidence="3 4">
    <name type="scientific">Candidatus Woesebacteria bacterium GW2011_GWA1_39_21</name>
    <dbReference type="NCBI Taxonomy" id="1618550"/>
    <lineage>
        <taxon>Bacteria</taxon>
        <taxon>Candidatus Woeseibacteriota</taxon>
    </lineage>
</organism>
<sequence length="90" mass="9792">MKKEYLIIFIVLLVAIVGFFFLKGNKSDNEDVTQEPQVVENGRENNTVTYSDSGFVPDSLVVAVGTTALSLLPKPVLITITTTCFQPAQG</sequence>
<keyword evidence="2" id="KW-0812">Transmembrane</keyword>
<gene>
    <name evidence="3" type="ORF">UT39_C0009G0065</name>
</gene>
<name>A0A0G0QLN6_9BACT</name>
<evidence type="ECO:0000313" key="4">
    <source>
        <dbReference type="Proteomes" id="UP000034246"/>
    </source>
</evidence>
<keyword evidence="2" id="KW-0472">Membrane</keyword>
<comment type="caution">
    <text evidence="3">The sequence shown here is derived from an EMBL/GenBank/DDBJ whole genome shotgun (WGS) entry which is preliminary data.</text>
</comment>
<reference evidence="3 4" key="1">
    <citation type="journal article" date="2015" name="Nature">
        <title>rRNA introns, odd ribosomes, and small enigmatic genomes across a large radiation of phyla.</title>
        <authorList>
            <person name="Brown C.T."/>
            <person name="Hug L.A."/>
            <person name="Thomas B.C."/>
            <person name="Sharon I."/>
            <person name="Castelle C.J."/>
            <person name="Singh A."/>
            <person name="Wilkins M.J."/>
            <person name="Williams K.H."/>
            <person name="Banfield J.F."/>
        </authorList>
    </citation>
    <scope>NUCLEOTIDE SEQUENCE [LARGE SCALE GENOMIC DNA]</scope>
</reference>
<accession>A0A0G0QLN6</accession>
<dbReference type="AlphaFoldDB" id="A0A0G0QLN6"/>
<evidence type="ECO:0000313" key="3">
    <source>
        <dbReference type="EMBL" id="KKR11305.1"/>
    </source>
</evidence>
<keyword evidence="2" id="KW-1133">Transmembrane helix</keyword>
<proteinExistence type="predicted"/>
<protein>
    <submittedName>
        <fullName evidence="3">Uncharacterized protein</fullName>
    </submittedName>
</protein>
<dbReference type="EMBL" id="LBWP01000009">
    <property type="protein sequence ID" value="KKR11305.1"/>
    <property type="molecule type" value="Genomic_DNA"/>
</dbReference>
<feature type="region of interest" description="Disordered" evidence="1">
    <location>
        <begin position="27"/>
        <end position="46"/>
    </location>
</feature>
<feature type="transmembrane region" description="Helical" evidence="2">
    <location>
        <begin position="6"/>
        <end position="22"/>
    </location>
</feature>